<name>A0A4Y1ZC93_9BACL</name>
<dbReference type="Proteomes" id="UP000319716">
    <property type="component" value="Unassembled WGS sequence"/>
</dbReference>
<gene>
    <name evidence="1" type="ORF">NBRC111894_1842</name>
</gene>
<organism evidence="1 2">
    <name type="scientific">Sporolactobacillus inulinus</name>
    <dbReference type="NCBI Taxonomy" id="2078"/>
    <lineage>
        <taxon>Bacteria</taxon>
        <taxon>Bacillati</taxon>
        <taxon>Bacillota</taxon>
        <taxon>Bacilli</taxon>
        <taxon>Bacillales</taxon>
        <taxon>Sporolactobacillaceae</taxon>
        <taxon>Sporolactobacillus</taxon>
    </lineage>
</organism>
<sequence>MISKKLTPPLRLLADQALLNHLPIVHPARRRIEDDLGNYRSGFIGQQNLAYFLDLSDLGKKHAFLTIFIPKDSRWTH</sequence>
<dbReference type="RefSeq" id="WP_262392610.1">
    <property type="nucleotide sequence ID" value="NZ_BEXB01000012.1"/>
</dbReference>
<accession>A0A4Y1ZC93</accession>
<dbReference type="AlphaFoldDB" id="A0A4Y1ZC93"/>
<dbReference type="EMBL" id="BEXB01000012">
    <property type="protein sequence ID" value="GAY76288.1"/>
    <property type="molecule type" value="Genomic_DNA"/>
</dbReference>
<comment type="caution">
    <text evidence="1">The sequence shown here is derived from an EMBL/GenBank/DDBJ whole genome shotgun (WGS) entry which is preliminary data.</text>
</comment>
<proteinExistence type="predicted"/>
<evidence type="ECO:0000313" key="2">
    <source>
        <dbReference type="Proteomes" id="UP000319716"/>
    </source>
</evidence>
<evidence type="ECO:0000313" key="1">
    <source>
        <dbReference type="EMBL" id="GAY76288.1"/>
    </source>
</evidence>
<protein>
    <submittedName>
        <fullName evidence="1">Uncharacterized protein</fullName>
    </submittedName>
</protein>
<reference evidence="1 2" key="1">
    <citation type="submission" date="2017-11" db="EMBL/GenBank/DDBJ databases">
        <title>Draft Genome Sequence of Sporolactobacillus inulinus NBRC 111894 Isolated from Koso, a Japanese Sugar-Vegetable Fermented Beverage.</title>
        <authorList>
            <person name="Chiou T.Y."/>
            <person name="Oshima K."/>
            <person name="Suda W."/>
            <person name="Hattori M."/>
            <person name="Takahashi T."/>
        </authorList>
    </citation>
    <scope>NUCLEOTIDE SEQUENCE [LARGE SCALE GENOMIC DNA]</scope>
    <source>
        <strain evidence="1 2">NBRC111894</strain>
    </source>
</reference>